<feature type="compositionally biased region" description="Pro residues" evidence="1">
    <location>
        <begin position="369"/>
        <end position="378"/>
    </location>
</feature>
<feature type="region of interest" description="Disordered" evidence="1">
    <location>
        <begin position="355"/>
        <end position="378"/>
    </location>
</feature>
<organism evidence="2">
    <name type="scientific">uncultured Caudovirales phage</name>
    <dbReference type="NCBI Taxonomy" id="2100421"/>
    <lineage>
        <taxon>Viruses</taxon>
        <taxon>Duplodnaviria</taxon>
        <taxon>Heunggongvirae</taxon>
        <taxon>Uroviricota</taxon>
        <taxon>Caudoviricetes</taxon>
        <taxon>Peduoviridae</taxon>
        <taxon>Maltschvirus</taxon>
        <taxon>Maltschvirus maltsch</taxon>
    </lineage>
</organism>
<name>A0A6J5R7H7_9CAUD</name>
<accession>A0A6J5R7H7</accession>
<dbReference type="InterPro" id="IPR027417">
    <property type="entry name" value="P-loop_NTPase"/>
</dbReference>
<protein>
    <recommendedName>
        <fullName evidence="3">AAA domain containing protein</fullName>
    </recommendedName>
</protein>
<reference evidence="2" key="1">
    <citation type="submission" date="2020-05" db="EMBL/GenBank/DDBJ databases">
        <authorList>
            <person name="Chiriac C."/>
            <person name="Salcher M."/>
            <person name="Ghai R."/>
            <person name="Kavagutti S V."/>
        </authorList>
    </citation>
    <scope>NUCLEOTIDE SEQUENCE</scope>
</reference>
<evidence type="ECO:0008006" key="3">
    <source>
        <dbReference type="Google" id="ProtNLM"/>
    </source>
</evidence>
<gene>
    <name evidence="2" type="ORF">UFOVP1244_116</name>
</gene>
<evidence type="ECO:0000256" key="1">
    <source>
        <dbReference type="SAM" id="MobiDB-lite"/>
    </source>
</evidence>
<dbReference type="EMBL" id="LR797181">
    <property type="protein sequence ID" value="CAB4192883.1"/>
    <property type="molecule type" value="Genomic_DNA"/>
</dbReference>
<evidence type="ECO:0000313" key="2">
    <source>
        <dbReference type="EMBL" id="CAB4192883.1"/>
    </source>
</evidence>
<proteinExistence type="predicted"/>
<sequence length="378" mass="41777">MSRWNRPLGHIYLADERFAKFAKPSVSLHPSWRMMAVKKAARELFFDLESAGDLSELWGVVASEEARIALDACTQCVPYWASEFERLFNEKARMMAGPIPMSHFEIKPAVRNIRNNIIGLVAPAGGGKTCSALRLATGLARGGEIVLIDTEYGKPTEFAPKNGEAVGDFNPENPLFSFKTISLDPPYSPDNYRAAATFAARMRPAVLIIDNFTFEHAGPGGQLQMRDAALAAAEANPRGGGDKFGWREPKKAHGLLMDRLMLHPWYVILCIRAKEKIRPANKEEIAAGIRGIVNDGFLPVCDGSLHSDCVMFQLLDKGMPIVSEDYPWRVAAGIKRLLSPSKRLDEETGRLIAEWAQPKGSWEEEGETKPPPLTSNSE</sequence>
<dbReference type="SUPFAM" id="SSF52540">
    <property type="entry name" value="P-loop containing nucleoside triphosphate hydrolases"/>
    <property type="match status" value="1"/>
</dbReference>